<evidence type="ECO:0000313" key="7">
    <source>
        <dbReference type="Proteomes" id="UP001143349"/>
    </source>
</evidence>
<feature type="transmembrane region" description="Helical" evidence="4">
    <location>
        <begin position="208"/>
        <end position="230"/>
    </location>
</feature>
<dbReference type="EMBL" id="BSFH01000026">
    <property type="protein sequence ID" value="GLK64243.1"/>
    <property type="molecule type" value="Genomic_DNA"/>
</dbReference>
<feature type="transmembrane region" description="Helical" evidence="4">
    <location>
        <begin position="135"/>
        <end position="160"/>
    </location>
</feature>
<evidence type="ECO:0000256" key="3">
    <source>
        <dbReference type="ARBA" id="ARBA00023136"/>
    </source>
</evidence>
<keyword evidence="1 4" id="KW-0812">Transmembrane</keyword>
<sequence>MTKDRNATLRLLIVVALVGLALRPFLTGVGPVTAPMRAETGLSLQGLSALTLVPILLMGAGAFFGPAILARLGAKRATVLALVILGFGSGLRLVAHSTFDLLGSAVLLGLGAAGVQAAFPAIIKREFQQGLNLAMGLYASMMMGGGAFGAQAAPLIAAWSGSWRLALGWLAVPALMTALLAALVLPSEKRQPREGRQRLAHWLRLPRVWLLMACFGLINGGYSSSVAWISPTFQELGWSAGASGGLLALLAVGQAVSALLIPALANRSRDRRPWLALCLAMQIIGFAMLILRPEAAPHMVTFMLGAGLGGCFSLMMIVALDHLPGPAEAGTLAALMQGGGFLLAALPPWVLALLHDLTGSFTAGWALHLAAVLVVSVLILALSPADYGKAMQRLDVPAGPAGDAAPAE</sequence>
<feature type="transmembrane region" description="Helical" evidence="4">
    <location>
        <begin position="363"/>
        <end position="383"/>
    </location>
</feature>
<keyword evidence="7" id="KW-1185">Reference proteome</keyword>
<dbReference type="InterPro" id="IPR036259">
    <property type="entry name" value="MFS_trans_sf"/>
</dbReference>
<dbReference type="RefSeq" id="WP_271179614.1">
    <property type="nucleotide sequence ID" value="NZ_BSFH01000026.1"/>
</dbReference>
<feature type="transmembrane region" description="Helical" evidence="4">
    <location>
        <begin position="236"/>
        <end position="261"/>
    </location>
</feature>
<feature type="transmembrane region" description="Helical" evidence="4">
    <location>
        <begin position="332"/>
        <end position="351"/>
    </location>
</feature>
<dbReference type="Proteomes" id="UP001143349">
    <property type="component" value="Unassembled WGS sequence"/>
</dbReference>
<keyword evidence="3 4" id="KW-0472">Membrane</keyword>
<evidence type="ECO:0000313" key="6">
    <source>
        <dbReference type="EMBL" id="GLK64243.1"/>
    </source>
</evidence>
<gene>
    <name evidence="6" type="primary">cynX</name>
    <name evidence="6" type="ORF">GCM10017635_17140</name>
</gene>
<dbReference type="AlphaFoldDB" id="A0AAD3RT85"/>
<dbReference type="Pfam" id="PF07690">
    <property type="entry name" value="MFS_1"/>
    <property type="match status" value="1"/>
</dbReference>
<feature type="transmembrane region" description="Helical" evidence="4">
    <location>
        <begin position="46"/>
        <end position="70"/>
    </location>
</feature>
<dbReference type="PROSITE" id="PS50850">
    <property type="entry name" value="MFS"/>
    <property type="match status" value="1"/>
</dbReference>
<feature type="domain" description="Major facilitator superfamily (MFS) profile" evidence="5">
    <location>
        <begin position="7"/>
        <end position="388"/>
    </location>
</feature>
<evidence type="ECO:0000256" key="2">
    <source>
        <dbReference type="ARBA" id="ARBA00022989"/>
    </source>
</evidence>
<feature type="transmembrane region" description="Helical" evidence="4">
    <location>
        <begin position="101"/>
        <end position="123"/>
    </location>
</feature>
<feature type="transmembrane region" description="Helical" evidence="4">
    <location>
        <begin position="77"/>
        <end position="95"/>
    </location>
</feature>
<dbReference type="SUPFAM" id="SSF103473">
    <property type="entry name" value="MFS general substrate transporter"/>
    <property type="match status" value="1"/>
</dbReference>
<evidence type="ECO:0000256" key="4">
    <source>
        <dbReference type="SAM" id="Phobius"/>
    </source>
</evidence>
<organism evidence="6 7">
    <name type="scientific">Paracoccus kondratievae</name>
    <dbReference type="NCBI Taxonomy" id="135740"/>
    <lineage>
        <taxon>Bacteria</taxon>
        <taxon>Pseudomonadati</taxon>
        <taxon>Pseudomonadota</taxon>
        <taxon>Alphaproteobacteria</taxon>
        <taxon>Rhodobacterales</taxon>
        <taxon>Paracoccaceae</taxon>
        <taxon>Paracoccus</taxon>
    </lineage>
</organism>
<feature type="transmembrane region" description="Helical" evidence="4">
    <location>
        <begin position="297"/>
        <end position="320"/>
    </location>
</feature>
<dbReference type="PANTHER" id="PTHR23523:SF1">
    <property type="entry name" value="CYANATE TRANSPORT PROTEIN CYNX"/>
    <property type="match status" value="1"/>
</dbReference>
<dbReference type="GO" id="GO:0022857">
    <property type="term" value="F:transmembrane transporter activity"/>
    <property type="evidence" value="ECO:0007669"/>
    <property type="project" value="InterPro"/>
</dbReference>
<accession>A0AAD3RT85</accession>
<dbReference type="InterPro" id="IPR052524">
    <property type="entry name" value="MFS_Cyanate_Porter"/>
</dbReference>
<name>A0AAD3RT85_9RHOB</name>
<feature type="transmembrane region" description="Helical" evidence="4">
    <location>
        <begin position="273"/>
        <end position="291"/>
    </location>
</feature>
<dbReference type="InterPro" id="IPR020846">
    <property type="entry name" value="MFS_dom"/>
</dbReference>
<protein>
    <submittedName>
        <fullName evidence="6">MFS transporter</fullName>
    </submittedName>
</protein>
<dbReference type="InterPro" id="IPR011701">
    <property type="entry name" value="MFS"/>
</dbReference>
<dbReference type="PANTHER" id="PTHR23523">
    <property type="match status" value="1"/>
</dbReference>
<keyword evidence="2 4" id="KW-1133">Transmembrane helix</keyword>
<feature type="transmembrane region" description="Helical" evidence="4">
    <location>
        <begin position="7"/>
        <end position="26"/>
    </location>
</feature>
<reference evidence="6" key="2">
    <citation type="submission" date="2023-01" db="EMBL/GenBank/DDBJ databases">
        <authorList>
            <person name="Sun Q."/>
            <person name="Evtushenko L."/>
        </authorList>
    </citation>
    <scope>NUCLEOTIDE SEQUENCE</scope>
    <source>
        <strain evidence="6">VKM B-2222</strain>
    </source>
</reference>
<dbReference type="NCBIfam" id="NF007256">
    <property type="entry name" value="PRK09705.1"/>
    <property type="match status" value="1"/>
</dbReference>
<evidence type="ECO:0000256" key="1">
    <source>
        <dbReference type="ARBA" id="ARBA00022692"/>
    </source>
</evidence>
<evidence type="ECO:0000259" key="5">
    <source>
        <dbReference type="PROSITE" id="PS50850"/>
    </source>
</evidence>
<dbReference type="Gene3D" id="1.20.1250.20">
    <property type="entry name" value="MFS general substrate transporter like domains"/>
    <property type="match status" value="2"/>
</dbReference>
<feature type="transmembrane region" description="Helical" evidence="4">
    <location>
        <begin position="166"/>
        <end position="187"/>
    </location>
</feature>
<reference evidence="6" key="1">
    <citation type="journal article" date="2014" name="Int. J. Syst. Evol. Microbiol.">
        <title>Complete genome sequence of Corynebacterium casei LMG S-19264T (=DSM 44701T), isolated from a smear-ripened cheese.</title>
        <authorList>
            <consortium name="US DOE Joint Genome Institute (JGI-PGF)"/>
            <person name="Walter F."/>
            <person name="Albersmeier A."/>
            <person name="Kalinowski J."/>
            <person name="Ruckert C."/>
        </authorList>
    </citation>
    <scope>NUCLEOTIDE SEQUENCE</scope>
    <source>
        <strain evidence="6">VKM B-2222</strain>
    </source>
</reference>
<comment type="caution">
    <text evidence="6">The sequence shown here is derived from an EMBL/GenBank/DDBJ whole genome shotgun (WGS) entry which is preliminary data.</text>
</comment>
<proteinExistence type="predicted"/>